<feature type="compositionally biased region" description="Basic and acidic residues" evidence="1">
    <location>
        <begin position="64"/>
        <end position="80"/>
    </location>
</feature>
<reference evidence="2 3" key="1">
    <citation type="journal article" date="2018" name="Evol. Lett.">
        <title>Horizontal gene cluster transfer increased hallucinogenic mushroom diversity.</title>
        <authorList>
            <person name="Reynolds H.T."/>
            <person name="Vijayakumar V."/>
            <person name="Gluck-Thaler E."/>
            <person name="Korotkin H.B."/>
            <person name="Matheny P.B."/>
            <person name="Slot J.C."/>
        </authorList>
    </citation>
    <scope>NUCLEOTIDE SEQUENCE [LARGE SCALE GENOMIC DNA]</scope>
    <source>
        <strain evidence="2 3">2631</strain>
    </source>
</reference>
<comment type="caution">
    <text evidence="2">The sequence shown here is derived from an EMBL/GenBank/DDBJ whole genome shotgun (WGS) entry which is preliminary data.</text>
</comment>
<evidence type="ECO:0000256" key="1">
    <source>
        <dbReference type="SAM" id="MobiDB-lite"/>
    </source>
</evidence>
<dbReference type="InParanoid" id="A0A409WVX4"/>
<feature type="compositionally biased region" description="Polar residues" evidence="1">
    <location>
        <begin position="29"/>
        <end position="42"/>
    </location>
</feature>
<keyword evidence="3" id="KW-1185">Reference proteome</keyword>
<feature type="compositionally biased region" description="Basic and acidic residues" evidence="1">
    <location>
        <begin position="9"/>
        <end position="26"/>
    </location>
</feature>
<gene>
    <name evidence="2" type="ORF">CVT25_007509</name>
</gene>
<evidence type="ECO:0000313" key="2">
    <source>
        <dbReference type="EMBL" id="PPQ82621.1"/>
    </source>
</evidence>
<organism evidence="2 3">
    <name type="scientific">Psilocybe cyanescens</name>
    <dbReference type="NCBI Taxonomy" id="93625"/>
    <lineage>
        <taxon>Eukaryota</taxon>
        <taxon>Fungi</taxon>
        <taxon>Dikarya</taxon>
        <taxon>Basidiomycota</taxon>
        <taxon>Agaricomycotina</taxon>
        <taxon>Agaricomycetes</taxon>
        <taxon>Agaricomycetidae</taxon>
        <taxon>Agaricales</taxon>
        <taxon>Agaricineae</taxon>
        <taxon>Strophariaceae</taxon>
        <taxon>Psilocybe</taxon>
    </lineage>
</organism>
<accession>A0A409WVX4</accession>
<feature type="region of interest" description="Disordered" evidence="1">
    <location>
        <begin position="1"/>
        <end position="93"/>
    </location>
</feature>
<sequence length="93" mass="10589">MKNAATNLDKAHNDNDKTQYNTRDKPQYPLSTTTSPQLNGPGNTIHPHHPLQTELQVPTMLSDLHQEGIQQKEHQSDDNKRKKNKLNNPPDKT</sequence>
<name>A0A409WVX4_PSICY</name>
<proteinExistence type="predicted"/>
<dbReference type="EMBL" id="NHYD01003118">
    <property type="protein sequence ID" value="PPQ82621.1"/>
    <property type="molecule type" value="Genomic_DNA"/>
</dbReference>
<protein>
    <submittedName>
        <fullName evidence="2">Uncharacterized protein</fullName>
    </submittedName>
</protein>
<dbReference type="AlphaFoldDB" id="A0A409WVX4"/>
<evidence type="ECO:0000313" key="3">
    <source>
        <dbReference type="Proteomes" id="UP000283269"/>
    </source>
</evidence>
<dbReference type="Proteomes" id="UP000283269">
    <property type="component" value="Unassembled WGS sequence"/>
</dbReference>